<keyword evidence="2" id="KW-0675">Receptor</keyword>
<protein>
    <submittedName>
        <fullName evidence="2">B-cell receptor-associated protein</fullName>
    </submittedName>
</protein>
<dbReference type="EMBL" id="SKCS01000023">
    <property type="protein sequence ID" value="TNN20576.1"/>
    <property type="molecule type" value="Genomic_DNA"/>
</dbReference>
<dbReference type="Proteomes" id="UP000311919">
    <property type="component" value="Unassembled WGS sequence"/>
</dbReference>
<keyword evidence="1" id="KW-0812">Transmembrane</keyword>
<keyword evidence="1" id="KW-0472">Membrane</keyword>
<dbReference type="OrthoDB" id="6261177at2759"/>
<name>A0A4Z2DVM3_SCHJA</name>
<comment type="caution">
    <text evidence="2">The sequence shown here is derived from an EMBL/GenBank/DDBJ whole genome shotgun (WGS) entry which is preliminary data.</text>
</comment>
<organism evidence="2 3">
    <name type="scientific">Schistosoma japonicum</name>
    <name type="common">Blood fluke</name>
    <dbReference type="NCBI Taxonomy" id="6182"/>
    <lineage>
        <taxon>Eukaryota</taxon>
        <taxon>Metazoa</taxon>
        <taxon>Spiralia</taxon>
        <taxon>Lophotrochozoa</taxon>
        <taxon>Platyhelminthes</taxon>
        <taxon>Trematoda</taxon>
        <taxon>Digenea</taxon>
        <taxon>Strigeidida</taxon>
        <taxon>Schistosomatoidea</taxon>
        <taxon>Schistosomatidae</taxon>
        <taxon>Schistosoma</taxon>
    </lineage>
</organism>
<feature type="transmembrane region" description="Helical" evidence="1">
    <location>
        <begin position="211"/>
        <end position="233"/>
    </location>
</feature>
<accession>A0A4Z2DVM3</accession>
<proteinExistence type="predicted"/>
<evidence type="ECO:0000313" key="2">
    <source>
        <dbReference type="EMBL" id="TNN20576.1"/>
    </source>
</evidence>
<evidence type="ECO:0000313" key="3">
    <source>
        <dbReference type="Proteomes" id="UP000311919"/>
    </source>
</evidence>
<reference evidence="2 3" key="1">
    <citation type="submission" date="2019-03" db="EMBL/GenBank/DDBJ databases">
        <title>An improved genome assembly of the fluke Schistosoma japonicum.</title>
        <authorList>
            <person name="Hu W."/>
            <person name="Luo F."/>
            <person name="Yin M."/>
            <person name="Mo X."/>
            <person name="Sun C."/>
            <person name="Wu Q."/>
            <person name="Zhu B."/>
            <person name="Xiang M."/>
            <person name="Wang J."/>
            <person name="Wang Y."/>
            <person name="Zhang T."/>
            <person name="Xu B."/>
            <person name="Zheng H."/>
            <person name="Feng Z."/>
        </authorList>
    </citation>
    <scope>NUCLEOTIDE SEQUENCE [LARGE SCALE GENOMIC DNA]</scope>
    <source>
        <strain evidence="2">HuSjv2</strain>
        <tissue evidence="2">Worms</tissue>
    </source>
</reference>
<sequence length="312" mass="35142">MDHLYPKLSDYEFDYTTDINKKMRVPEKLSYDSDNSGTLNESHDTSFRNYPIADLILDAKRSSKHTPGYSPDILNNSDIHSRTICNAQAQASSQLTDSSAKAEASAGAFCATSSRRTLEHRQASKPFNDSEEYLSLVNLRLVKLEKRISHLEYQQALIKGGLTMFHKNNTILQFIHSLIVNVSYTFFYIIIVKLTISNHSSQYAGTIAGTFFLVLSVPLIICSSCLTSALLIIQESIQDERDYRCRDPEFYKDIPYPRQPFKPVPSTSLLPTPYPSAPLPLFQGRPKLFLPTDQQYGVASPPSYHSAVTLIN</sequence>
<keyword evidence="3" id="KW-1185">Reference proteome</keyword>
<keyword evidence="1" id="KW-1133">Transmembrane helix</keyword>
<evidence type="ECO:0000256" key="1">
    <source>
        <dbReference type="SAM" id="Phobius"/>
    </source>
</evidence>
<feature type="transmembrane region" description="Helical" evidence="1">
    <location>
        <begin position="171"/>
        <end position="191"/>
    </location>
</feature>
<dbReference type="AlphaFoldDB" id="A0A4Z2DVM3"/>
<gene>
    <name evidence="2" type="ORF">EWB00_003754</name>
</gene>